<organism evidence="1 2">
    <name type="scientific">Mikania micrantha</name>
    <name type="common">bitter vine</name>
    <dbReference type="NCBI Taxonomy" id="192012"/>
    <lineage>
        <taxon>Eukaryota</taxon>
        <taxon>Viridiplantae</taxon>
        <taxon>Streptophyta</taxon>
        <taxon>Embryophyta</taxon>
        <taxon>Tracheophyta</taxon>
        <taxon>Spermatophyta</taxon>
        <taxon>Magnoliopsida</taxon>
        <taxon>eudicotyledons</taxon>
        <taxon>Gunneridae</taxon>
        <taxon>Pentapetalae</taxon>
        <taxon>asterids</taxon>
        <taxon>campanulids</taxon>
        <taxon>Asterales</taxon>
        <taxon>Asteraceae</taxon>
        <taxon>Asteroideae</taxon>
        <taxon>Heliantheae alliance</taxon>
        <taxon>Eupatorieae</taxon>
        <taxon>Mikania</taxon>
    </lineage>
</organism>
<sequence>MAFLKINKPFGEVVAGTSPKSILLAVEVPIKFIQIRIKEPSEVDNYICAEIPDPNQEPQLYKIVSELMTHGPCGLLNPNSVCMSSGSCSKGFPKPYEDATNFDKQGHIHYRRRSSRFYIIKNGMNIYNGYVVPYNRTLLLHFMAHINVEYGGWSMLIKYLFKYISKGAGRIRYTIGKNPNVNDNLQPNNSSDIDEIHNYLDARFICPHEASWRIMNFVIHERNPAVQVLSVHLENVQNMTFRDNDDLHNIVSNNYARKTTLTEWLRNNCVDESGRHLRYIDYLSEYCNISKFM</sequence>
<dbReference type="AlphaFoldDB" id="A0A5N6N1A9"/>
<accession>A0A5N6N1A9</accession>
<gene>
    <name evidence="1" type="ORF">E3N88_28688</name>
</gene>
<dbReference type="EMBL" id="SZYD01000014">
    <property type="protein sequence ID" value="KAD4180097.1"/>
    <property type="molecule type" value="Genomic_DNA"/>
</dbReference>
<name>A0A5N6N1A9_9ASTR</name>
<reference evidence="1 2" key="1">
    <citation type="submission" date="2019-05" db="EMBL/GenBank/DDBJ databases">
        <title>Mikania micrantha, genome provides insights into the molecular mechanism of rapid growth.</title>
        <authorList>
            <person name="Liu B."/>
        </authorList>
    </citation>
    <scope>NUCLEOTIDE SEQUENCE [LARGE SCALE GENOMIC DNA]</scope>
    <source>
        <strain evidence="1">NLD-2019</strain>
        <tissue evidence="1">Leaf</tissue>
    </source>
</reference>
<dbReference type="PANTHER" id="PTHR10492">
    <property type="match status" value="1"/>
</dbReference>
<protein>
    <recommendedName>
        <fullName evidence="3">Helitron helicase-like domain-containing protein</fullName>
    </recommendedName>
</protein>
<comment type="caution">
    <text evidence="1">The sequence shown here is derived from an EMBL/GenBank/DDBJ whole genome shotgun (WGS) entry which is preliminary data.</text>
</comment>
<proteinExistence type="predicted"/>
<evidence type="ECO:0008006" key="3">
    <source>
        <dbReference type="Google" id="ProtNLM"/>
    </source>
</evidence>
<evidence type="ECO:0000313" key="1">
    <source>
        <dbReference type="EMBL" id="KAD4180097.1"/>
    </source>
</evidence>
<evidence type="ECO:0000313" key="2">
    <source>
        <dbReference type="Proteomes" id="UP000326396"/>
    </source>
</evidence>
<dbReference type="OrthoDB" id="1930928at2759"/>
<keyword evidence="2" id="KW-1185">Reference proteome</keyword>
<dbReference type="Proteomes" id="UP000326396">
    <property type="component" value="Linkage Group LG4"/>
</dbReference>
<dbReference type="PANTHER" id="PTHR10492:SF96">
    <property type="entry name" value="ATP-DEPENDENT DNA HELICASE"/>
    <property type="match status" value="1"/>
</dbReference>